<reference evidence="1" key="5">
    <citation type="journal article" date="2021" name="G3 (Bethesda)">
        <title>Aegilops tauschii genome assembly Aet v5.0 features greater sequence contiguity and improved annotation.</title>
        <authorList>
            <person name="Wang L."/>
            <person name="Zhu T."/>
            <person name="Rodriguez J.C."/>
            <person name="Deal K.R."/>
            <person name="Dubcovsky J."/>
            <person name="McGuire P.E."/>
            <person name="Lux T."/>
            <person name="Spannagl M."/>
            <person name="Mayer K.F.X."/>
            <person name="Baldrich P."/>
            <person name="Meyers B.C."/>
            <person name="Huo N."/>
            <person name="Gu Y.Q."/>
            <person name="Zhou H."/>
            <person name="Devos K.M."/>
            <person name="Bennetzen J.L."/>
            <person name="Unver T."/>
            <person name="Budak H."/>
            <person name="Gulick P.J."/>
            <person name="Galiba G."/>
            <person name="Kalapos B."/>
            <person name="Nelson D.R."/>
            <person name="Li P."/>
            <person name="You F.M."/>
            <person name="Luo M.C."/>
            <person name="Dvorak J."/>
        </authorList>
    </citation>
    <scope>NUCLEOTIDE SEQUENCE [LARGE SCALE GENOMIC DNA]</scope>
    <source>
        <strain evidence="1">cv. AL8/78</strain>
    </source>
</reference>
<accession>A0A453E800</accession>
<protein>
    <submittedName>
        <fullName evidence="1">Uncharacterized protein</fullName>
    </submittedName>
</protein>
<dbReference type="AlphaFoldDB" id="A0A453E800"/>
<dbReference type="Proteomes" id="UP000015105">
    <property type="component" value="Chromosome 3D"/>
</dbReference>
<reference evidence="2" key="1">
    <citation type="journal article" date="2014" name="Science">
        <title>Ancient hybridizations among the ancestral genomes of bread wheat.</title>
        <authorList>
            <consortium name="International Wheat Genome Sequencing Consortium,"/>
            <person name="Marcussen T."/>
            <person name="Sandve S.R."/>
            <person name="Heier L."/>
            <person name="Spannagl M."/>
            <person name="Pfeifer M."/>
            <person name="Jakobsen K.S."/>
            <person name="Wulff B.B."/>
            <person name="Steuernagel B."/>
            <person name="Mayer K.F."/>
            <person name="Olsen O.A."/>
        </authorList>
    </citation>
    <scope>NUCLEOTIDE SEQUENCE [LARGE SCALE GENOMIC DNA]</scope>
    <source>
        <strain evidence="2">cv. AL8/78</strain>
    </source>
</reference>
<keyword evidence="2" id="KW-1185">Reference proteome</keyword>
<reference evidence="2" key="2">
    <citation type="journal article" date="2017" name="Nat. Plants">
        <title>The Aegilops tauschii genome reveals multiple impacts of transposons.</title>
        <authorList>
            <person name="Zhao G."/>
            <person name="Zou C."/>
            <person name="Li K."/>
            <person name="Wang K."/>
            <person name="Li T."/>
            <person name="Gao L."/>
            <person name="Zhang X."/>
            <person name="Wang H."/>
            <person name="Yang Z."/>
            <person name="Liu X."/>
            <person name="Jiang W."/>
            <person name="Mao L."/>
            <person name="Kong X."/>
            <person name="Jiao Y."/>
            <person name="Jia J."/>
        </authorList>
    </citation>
    <scope>NUCLEOTIDE SEQUENCE [LARGE SCALE GENOMIC DNA]</scope>
    <source>
        <strain evidence="2">cv. AL8/78</strain>
    </source>
</reference>
<evidence type="ECO:0000313" key="1">
    <source>
        <dbReference type="EnsemblPlants" id="AET3Gv20251500.40"/>
    </source>
</evidence>
<proteinExistence type="predicted"/>
<reference evidence="1" key="3">
    <citation type="journal article" date="2017" name="Nature">
        <title>Genome sequence of the progenitor of the wheat D genome Aegilops tauschii.</title>
        <authorList>
            <person name="Luo M.C."/>
            <person name="Gu Y.Q."/>
            <person name="Puiu D."/>
            <person name="Wang H."/>
            <person name="Twardziok S.O."/>
            <person name="Deal K.R."/>
            <person name="Huo N."/>
            <person name="Zhu T."/>
            <person name="Wang L."/>
            <person name="Wang Y."/>
            <person name="McGuire P.E."/>
            <person name="Liu S."/>
            <person name="Long H."/>
            <person name="Ramasamy R.K."/>
            <person name="Rodriguez J.C."/>
            <person name="Van S.L."/>
            <person name="Yuan L."/>
            <person name="Wang Z."/>
            <person name="Xia Z."/>
            <person name="Xiao L."/>
            <person name="Anderson O.D."/>
            <person name="Ouyang S."/>
            <person name="Liang Y."/>
            <person name="Zimin A.V."/>
            <person name="Pertea G."/>
            <person name="Qi P."/>
            <person name="Bennetzen J.L."/>
            <person name="Dai X."/>
            <person name="Dawson M.W."/>
            <person name="Muller H.G."/>
            <person name="Kugler K."/>
            <person name="Rivarola-Duarte L."/>
            <person name="Spannagl M."/>
            <person name="Mayer K.F.X."/>
            <person name="Lu F.H."/>
            <person name="Bevan M.W."/>
            <person name="Leroy P."/>
            <person name="Li P."/>
            <person name="You F.M."/>
            <person name="Sun Q."/>
            <person name="Liu Z."/>
            <person name="Lyons E."/>
            <person name="Wicker T."/>
            <person name="Salzberg S.L."/>
            <person name="Devos K.M."/>
            <person name="Dvorak J."/>
        </authorList>
    </citation>
    <scope>NUCLEOTIDE SEQUENCE [LARGE SCALE GENOMIC DNA]</scope>
    <source>
        <strain evidence="1">cv. AL8/78</strain>
    </source>
</reference>
<organism evidence="1 2">
    <name type="scientific">Aegilops tauschii subsp. strangulata</name>
    <name type="common">Goatgrass</name>
    <dbReference type="NCBI Taxonomy" id="200361"/>
    <lineage>
        <taxon>Eukaryota</taxon>
        <taxon>Viridiplantae</taxon>
        <taxon>Streptophyta</taxon>
        <taxon>Embryophyta</taxon>
        <taxon>Tracheophyta</taxon>
        <taxon>Spermatophyta</taxon>
        <taxon>Magnoliopsida</taxon>
        <taxon>Liliopsida</taxon>
        <taxon>Poales</taxon>
        <taxon>Poaceae</taxon>
        <taxon>BOP clade</taxon>
        <taxon>Pooideae</taxon>
        <taxon>Triticodae</taxon>
        <taxon>Triticeae</taxon>
        <taxon>Triticinae</taxon>
        <taxon>Aegilops</taxon>
    </lineage>
</organism>
<reference evidence="1" key="4">
    <citation type="submission" date="2019-03" db="UniProtKB">
        <authorList>
            <consortium name="EnsemblPlants"/>
        </authorList>
    </citation>
    <scope>IDENTIFICATION</scope>
</reference>
<name>A0A453E800_AEGTS</name>
<evidence type="ECO:0000313" key="2">
    <source>
        <dbReference type="Proteomes" id="UP000015105"/>
    </source>
</evidence>
<dbReference type="Gramene" id="AET3Gv20251500.40">
    <property type="protein sequence ID" value="AET3Gv20251500.40"/>
    <property type="gene ID" value="AET3Gv20251500"/>
</dbReference>
<dbReference type="EnsemblPlants" id="AET3Gv20251500.40">
    <property type="protein sequence ID" value="AET3Gv20251500.40"/>
    <property type="gene ID" value="AET3Gv20251500"/>
</dbReference>
<sequence length="52" mass="5579">EKLPVSHVLAGNQHEGPYECFGEDGHEAPACTGIARQGSILPLDISFLVLYV</sequence>